<feature type="region of interest" description="Disordered" evidence="1">
    <location>
        <begin position="75"/>
        <end position="111"/>
    </location>
</feature>
<feature type="compositionally biased region" description="Basic and acidic residues" evidence="1">
    <location>
        <begin position="83"/>
        <end position="93"/>
    </location>
</feature>
<evidence type="ECO:0000313" key="2">
    <source>
        <dbReference type="EMBL" id="EXF77508.1"/>
    </source>
</evidence>
<evidence type="ECO:0000256" key="1">
    <source>
        <dbReference type="SAM" id="MobiDB-lite"/>
    </source>
</evidence>
<dbReference type="KEGG" id="cfj:CFIO01_05703"/>
<dbReference type="OrthoDB" id="10538622at2759"/>
<comment type="caution">
    <text evidence="2">The sequence shown here is derived from an EMBL/GenBank/DDBJ whole genome shotgun (WGS) entry which is preliminary data.</text>
</comment>
<protein>
    <submittedName>
        <fullName evidence="2">Uncharacterized protein</fullName>
    </submittedName>
</protein>
<evidence type="ECO:0000313" key="3">
    <source>
        <dbReference type="Proteomes" id="UP000020467"/>
    </source>
</evidence>
<organism evidence="2 3">
    <name type="scientific">Colletotrichum fioriniae PJ7</name>
    <dbReference type="NCBI Taxonomy" id="1445577"/>
    <lineage>
        <taxon>Eukaryota</taxon>
        <taxon>Fungi</taxon>
        <taxon>Dikarya</taxon>
        <taxon>Ascomycota</taxon>
        <taxon>Pezizomycotina</taxon>
        <taxon>Sordariomycetes</taxon>
        <taxon>Hypocreomycetidae</taxon>
        <taxon>Glomerellales</taxon>
        <taxon>Glomerellaceae</taxon>
        <taxon>Colletotrichum</taxon>
        <taxon>Colletotrichum acutatum species complex</taxon>
    </lineage>
</organism>
<keyword evidence="3" id="KW-1185">Reference proteome</keyword>
<dbReference type="Proteomes" id="UP000020467">
    <property type="component" value="Unassembled WGS sequence"/>
</dbReference>
<dbReference type="HOGENOM" id="CLU_1896045_0_0_1"/>
<reference evidence="2 3" key="1">
    <citation type="submission" date="2014-02" db="EMBL/GenBank/DDBJ databases">
        <title>The genome sequence of Colletotrichum fioriniae PJ7.</title>
        <authorList>
            <person name="Baroncelli R."/>
            <person name="Thon M.R."/>
        </authorList>
    </citation>
    <scope>NUCLEOTIDE SEQUENCE [LARGE SCALE GENOMIC DNA]</scope>
    <source>
        <strain evidence="2 3">PJ7</strain>
    </source>
</reference>
<gene>
    <name evidence="2" type="ORF">CFIO01_05703</name>
</gene>
<sequence length="134" mass="15198">MPEPPPITHPANPLHPEHINKIHNLVLVHVIPERIQVKDMTPPSLARHRHGHELELLLPGMVRPLQAQPAIVRRHHAAPLARPRPDIPHRQRDAVPSSGSNQARARPRVVSRVHRVGRFRVERRPVPSHGEVDV</sequence>
<accession>A0A010RZ07</accession>
<proteinExistence type="predicted"/>
<dbReference type="EMBL" id="JARH01000710">
    <property type="protein sequence ID" value="EXF77508.1"/>
    <property type="molecule type" value="Genomic_DNA"/>
</dbReference>
<dbReference type="AlphaFoldDB" id="A0A010RZ07"/>
<name>A0A010RZ07_9PEZI</name>